<feature type="transmembrane region" description="Helical" evidence="1">
    <location>
        <begin position="178"/>
        <end position="202"/>
    </location>
</feature>
<dbReference type="STRING" id="1077974.GOEFS_032_00300"/>
<evidence type="ECO:0000313" key="3">
    <source>
        <dbReference type="Proteomes" id="UP000035034"/>
    </source>
</evidence>
<keyword evidence="1" id="KW-0472">Membrane</keyword>
<dbReference type="NCBIfam" id="NF038065">
    <property type="entry name" value="Pr6Pr"/>
    <property type="match status" value="1"/>
</dbReference>
<evidence type="ECO:0000313" key="2">
    <source>
        <dbReference type="EMBL" id="GAB17434.1"/>
    </source>
</evidence>
<dbReference type="AlphaFoldDB" id="H0QX83"/>
<keyword evidence="1" id="KW-0812">Transmembrane</keyword>
<dbReference type="OrthoDB" id="9809977at2"/>
<evidence type="ECO:0000256" key="1">
    <source>
        <dbReference type="SAM" id="Phobius"/>
    </source>
</evidence>
<evidence type="ECO:0008006" key="4">
    <source>
        <dbReference type="Google" id="ProtNLM"/>
    </source>
</evidence>
<keyword evidence="1" id="KW-1133">Transmembrane helix</keyword>
<accession>H0QX83</accession>
<feature type="transmembrane region" description="Helical" evidence="1">
    <location>
        <begin position="51"/>
        <end position="73"/>
    </location>
</feature>
<dbReference type="EMBL" id="BAEH01000032">
    <property type="protein sequence ID" value="GAB17434.1"/>
    <property type="molecule type" value="Genomic_DNA"/>
</dbReference>
<sequence>MIVDAEHAGTHSLDRSRWVRLLRLAAAALGLAALTATIVQAGDTFSLANFFSYFTVLSNVLTVTVFAVGALFAPKAGWFQWIRGLTTTCMIITGIVYALLLANIDVQLQTQWINDTMHRYLPLLVLLDWIFVRPRNLPKRSWLTWLLAPLIYGVYTLTRGPFVDWYPYPFIDPRSPGYASMTISLIVVFVGMIGLSAGVYWVGTWNRPVD</sequence>
<comment type="caution">
    <text evidence="2">The sequence shown here is derived from an EMBL/GenBank/DDBJ whole genome shotgun (WGS) entry which is preliminary data.</text>
</comment>
<name>H0QX83_9ACTN</name>
<keyword evidence="3" id="KW-1185">Reference proteome</keyword>
<dbReference type="InterPro" id="IPR049713">
    <property type="entry name" value="Pr6Pr-like"/>
</dbReference>
<feature type="transmembrane region" description="Helical" evidence="1">
    <location>
        <begin position="21"/>
        <end position="39"/>
    </location>
</feature>
<organism evidence="2 3">
    <name type="scientific">Gordonia effusa NBRC 100432</name>
    <dbReference type="NCBI Taxonomy" id="1077974"/>
    <lineage>
        <taxon>Bacteria</taxon>
        <taxon>Bacillati</taxon>
        <taxon>Actinomycetota</taxon>
        <taxon>Actinomycetes</taxon>
        <taxon>Mycobacteriales</taxon>
        <taxon>Gordoniaceae</taxon>
        <taxon>Gordonia</taxon>
    </lineage>
</organism>
<feature type="transmembrane region" description="Helical" evidence="1">
    <location>
        <begin position="141"/>
        <end position="158"/>
    </location>
</feature>
<dbReference type="RefSeq" id="WP_007316772.1">
    <property type="nucleotide sequence ID" value="NZ_BAEH01000032.1"/>
</dbReference>
<feature type="transmembrane region" description="Helical" evidence="1">
    <location>
        <begin position="116"/>
        <end position="132"/>
    </location>
</feature>
<reference evidence="2 3" key="1">
    <citation type="submission" date="2011-12" db="EMBL/GenBank/DDBJ databases">
        <title>Whole genome shotgun sequence of Gordonia effusa NBRC 100432.</title>
        <authorList>
            <person name="Yoshida I."/>
            <person name="Takarada H."/>
            <person name="Hosoyama A."/>
            <person name="Tsuchikane K."/>
            <person name="Katsumata H."/>
            <person name="Yamazaki S."/>
            <person name="Fujita N."/>
        </authorList>
    </citation>
    <scope>NUCLEOTIDE SEQUENCE [LARGE SCALE GENOMIC DNA]</scope>
    <source>
        <strain evidence="2 3">NBRC 100432</strain>
    </source>
</reference>
<gene>
    <name evidence="2" type="ORF">GOEFS_032_00300</name>
</gene>
<feature type="transmembrane region" description="Helical" evidence="1">
    <location>
        <begin position="85"/>
        <end position="104"/>
    </location>
</feature>
<proteinExistence type="predicted"/>
<dbReference type="Proteomes" id="UP000035034">
    <property type="component" value="Unassembled WGS sequence"/>
</dbReference>
<dbReference type="eggNOG" id="COG2141">
    <property type="taxonomic scope" value="Bacteria"/>
</dbReference>
<protein>
    <recommendedName>
        <fullName evidence="4">Integral membrane protein</fullName>
    </recommendedName>
</protein>